<dbReference type="Proteomes" id="UP000502823">
    <property type="component" value="Unassembled WGS sequence"/>
</dbReference>
<protein>
    <submittedName>
        <fullName evidence="2">Uncharacterized protein</fullName>
    </submittedName>
</protein>
<feature type="region of interest" description="Disordered" evidence="1">
    <location>
        <begin position="1"/>
        <end position="20"/>
    </location>
</feature>
<organism evidence="2 3">
    <name type="scientific">Coptotermes formosanus</name>
    <name type="common">Formosan subterranean termite</name>
    <dbReference type="NCBI Taxonomy" id="36987"/>
    <lineage>
        <taxon>Eukaryota</taxon>
        <taxon>Metazoa</taxon>
        <taxon>Ecdysozoa</taxon>
        <taxon>Arthropoda</taxon>
        <taxon>Hexapoda</taxon>
        <taxon>Insecta</taxon>
        <taxon>Pterygota</taxon>
        <taxon>Neoptera</taxon>
        <taxon>Polyneoptera</taxon>
        <taxon>Dictyoptera</taxon>
        <taxon>Blattodea</taxon>
        <taxon>Blattoidea</taxon>
        <taxon>Termitoidae</taxon>
        <taxon>Rhinotermitidae</taxon>
        <taxon>Coptotermes</taxon>
    </lineage>
</organism>
<dbReference type="EMBL" id="BLKM01004705">
    <property type="protein sequence ID" value="GFG32243.1"/>
    <property type="molecule type" value="Genomic_DNA"/>
</dbReference>
<reference evidence="3" key="1">
    <citation type="submission" date="2020-01" db="EMBL/GenBank/DDBJ databases">
        <title>Draft genome sequence of the Termite Coptotermes fromosanus.</title>
        <authorList>
            <person name="Itakura S."/>
            <person name="Yosikawa Y."/>
            <person name="Umezawa K."/>
        </authorList>
    </citation>
    <scope>NUCLEOTIDE SEQUENCE [LARGE SCALE GENOMIC DNA]</scope>
</reference>
<gene>
    <name evidence="2" type="ORF">Cfor_01291</name>
</gene>
<proteinExistence type="predicted"/>
<dbReference type="InParanoid" id="A0A6L2PI55"/>
<feature type="non-terminal residue" evidence="2">
    <location>
        <position position="1"/>
    </location>
</feature>
<evidence type="ECO:0000313" key="2">
    <source>
        <dbReference type="EMBL" id="GFG32243.1"/>
    </source>
</evidence>
<dbReference type="AlphaFoldDB" id="A0A6L2PI55"/>
<evidence type="ECO:0000313" key="3">
    <source>
        <dbReference type="Proteomes" id="UP000502823"/>
    </source>
</evidence>
<evidence type="ECO:0000256" key="1">
    <source>
        <dbReference type="SAM" id="MobiDB-lite"/>
    </source>
</evidence>
<comment type="caution">
    <text evidence="2">The sequence shown here is derived from an EMBL/GenBank/DDBJ whole genome shotgun (WGS) entry which is preliminary data.</text>
</comment>
<name>A0A6L2PI55_COPFO</name>
<sequence>HPPAALGEDGPAASTERGDVSLPVHGQLRTAVWFGALLCTSLTRKPQTC</sequence>
<keyword evidence="3" id="KW-1185">Reference proteome</keyword>
<accession>A0A6L2PI55</accession>